<dbReference type="InterPro" id="IPR024311">
    <property type="entry name" value="Lipocalin-like"/>
</dbReference>
<organism evidence="2 3">
    <name type="scientific">Echria macrotheca</name>
    <dbReference type="NCBI Taxonomy" id="438768"/>
    <lineage>
        <taxon>Eukaryota</taxon>
        <taxon>Fungi</taxon>
        <taxon>Dikarya</taxon>
        <taxon>Ascomycota</taxon>
        <taxon>Pezizomycotina</taxon>
        <taxon>Sordariomycetes</taxon>
        <taxon>Sordariomycetidae</taxon>
        <taxon>Sordariales</taxon>
        <taxon>Schizotheciaceae</taxon>
        <taxon>Echria</taxon>
    </lineage>
</organism>
<dbReference type="EMBL" id="MU839828">
    <property type="protein sequence ID" value="KAK1759901.1"/>
    <property type="molecule type" value="Genomic_DNA"/>
</dbReference>
<name>A0AAJ0BKJ5_9PEZI</name>
<comment type="caution">
    <text evidence="2">The sequence shown here is derived from an EMBL/GenBank/DDBJ whole genome shotgun (WGS) entry which is preliminary data.</text>
</comment>
<sequence>MVSPTEIINALAGTYTLLNNTVLNLTSNTLLPSSWGDSPTGHLTYTRYGYMSAVMAATVPAWRPTDVRWPPKDSDPPHSWELIGRHSMSYAGPFALNASVANTATAGQLLHGPMEVASVPDMVNNTQARSYVVVERGEDEVYLNVWLLSQELRSEIWWRRIAKG</sequence>
<protein>
    <submittedName>
        <fullName evidence="2">Lipocalin-like domain-containing protein</fullName>
    </submittedName>
</protein>
<feature type="domain" description="Lipocalin-like" evidence="1">
    <location>
        <begin position="13"/>
        <end position="161"/>
    </location>
</feature>
<gene>
    <name evidence="2" type="ORF">QBC47DRAFT_438183</name>
</gene>
<evidence type="ECO:0000313" key="2">
    <source>
        <dbReference type="EMBL" id="KAK1759901.1"/>
    </source>
</evidence>
<reference evidence="2" key="1">
    <citation type="submission" date="2023-06" db="EMBL/GenBank/DDBJ databases">
        <title>Genome-scale phylogeny and comparative genomics of the fungal order Sordariales.</title>
        <authorList>
            <consortium name="Lawrence Berkeley National Laboratory"/>
            <person name="Hensen N."/>
            <person name="Bonometti L."/>
            <person name="Westerberg I."/>
            <person name="Brannstrom I.O."/>
            <person name="Guillou S."/>
            <person name="Cros-Aarteil S."/>
            <person name="Calhoun S."/>
            <person name="Haridas S."/>
            <person name="Kuo A."/>
            <person name="Mondo S."/>
            <person name="Pangilinan J."/>
            <person name="Riley R."/>
            <person name="Labutti K."/>
            <person name="Andreopoulos B."/>
            <person name="Lipzen A."/>
            <person name="Chen C."/>
            <person name="Yanf M."/>
            <person name="Daum C."/>
            <person name="Ng V."/>
            <person name="Clum A."/>
            <person name="Steindorff A."/>
            <person name="Ohm R."/>
            <person name="Martin F."/>
            <person name="Silar P."/>
            <person name="Natvig D."/>
            <person name="Lalanne C."/>
            <person name="Gautier V."/>
            <person name="Ament-Velasquez S.L."/>
            <person name="Kruys A."/>
            <person name="Hutchinson M.I."/>
            <person name="Powell A.J."/>
            <person name="Barry K."/>
            <person name="Miller A.N."/>
            <person name="Grigoriev I.V."/>
            <person name="Debuchy R."/>
            <person name="Gladieux P."/>
            <person name="Thoren M.H."/>
            <person name="Johannesson H."/>
        </authorList>
    </citation>
    <scope>NUCLEOTIDE SEQUENCE</scope>
    <source>
        <strain evidence="2">PSN4</strain>
    </source>
</reference>
<accession>A0AAJ0BKJ5</accession>
<keyword evidence="3" id="KW-1185">Reference proteome</keyword>
<evidence type="ECO:0000313" key="3">
    <source>
        <dbReference type="Proteomes" id="UP001239445"/>
    </source>
</evidence>
<dbReference type="AlphaFoldDB" id="A0AAJ0BKJ5"/>
<dbReference type="Proteomes" id="UP001239445">
    <property type="component" value="Unassembled WGS sequence"/>
</dbReference>
<dbReference type="Pfam" id="PF13924">
    <property type="entry name" value="Lipocalin_5"/>
    <property type="match status" value="1"/>
</dbReference>
<evidence type="ECO:0000259" key="1">
    <source>
        <dbReference type="Pfam" id="PF13924"/>
    </source>
</evidence>
<proteinExistence type="predicted"/>